<dbReference type="AlphaFoldDB" id="A0A3S0RA84"/>
<keyword evidence="1 5" id="KW-0349">Heme</keyword>
<evidence type="ECO:0000256" key="3">
    <source>
        <dbReference type="ARBA" id="ARBA00022723"/>
    </source>
</evidence>
<evidence type="ECO:0000313" key="7">
    <source>
        <dbReference type="EMBL" id="RTR21965.1"/>
    </source>
</evidence>
<evidence type="ECO:0000313" key="8">
    <source>
        <dbReference type="Proteomes" id="UP000277007"/>
    </source>
</evidence>
<dbReference type="PANTHER" id="PTHR43396">
    <property type="entry name" value="FLAVOHEMOPROTEIN"/>
    <property type="match status" value="1"/>
</dbReference>
<evidence type="ECO:0000256" key="5">
    <source>
        <dbReference type="RuleBase" id="RU000356"/>
    </source>
</evidence>
<dbReference type="Pfam" id="PF00042">
    <property type="entry name" value="Globin"/>
    <property type="match status" value="1"/>
</dbReference>
<protein>
    <submittedName>
        <fullName evidence="7">Hemin receptor</fullName>
    </submittedName>
</protein>
<sequence length="139" mass="15407">MGIPAMMSPQNIEKVTVSFGRLALSKAKVAEDFYKRLFEIDPSLRKLFKSDMKAQGEKLMMTISIAVSNLKNPDAIRNTVVNLGKRHVTYGVTKKDYQTVATALLFAVEKNLGDAFTPDIKAAWVEMYTVVAGMMQEAA</sequence>
<evidence type="ECO:0000256" key="1">
    <source>
        <dbReference type="ARBA" id="ARBA00022617"/>
    </source>
</evidence>
<dbReference type="GO" id="GO:0046210">
    <property type="term" value="P:nitric oxide catabolic process"/>
    <property type="evidence" value="ECO:0007669"/>
    <property type="project" value="TreeGrafter"/>
</dbReference>
<keyword evidence="2 5" id="KW-0561">Oxygen transport</keyword>
<evidence type="ECO:0000256" key="4">
    <source>
        <dbReference type="ARBA" id="ARBA00023004"/>
    </source>
</evidence>
<evidence type="ECO:0000256" key="2">
    <source>
        <dbReference type="ARBA" id="ARBA00022621"/>
    </source>
</evidence>
<dbReference type="GO" id="GO:0005344">
    <property type="term" value="F:oxygen carrier activity"/>
    <property type="evidence" value="ECO:0007669"/>
    <property type="project" value="UniProtKB-KW"/>
</dbReference>
<dbReference type="InterPro" id="IPR012292">
    <property type="entry name" value="Globin/Proto"/>
</dbReference>
<keyword evidence="3" id="KW-0479">Metal-binding</keyword>
<keyword evidence="8" id="KW-1185">Reference proteome</keyword>
<comment type="caution">
    <text evidence="7">The sequence shown here is derived from an EMBL/GenBank/DDBJ whole genome shotgun (WGS) entry which is preliminary data.</text>
</comment>
<dbReference type="PROSITE" id="PS01033">
    <property type="entry name" value="GLOBIN"/>
    <property type="match status" value="1"/>
</dbReference>
<dbReference type="GO" id="GO:0071949">
    <property type="term" value="F:FAD binding"/>
    <property type="evidence" value="ECO:0007669"/>
    <property type="project" value="TreeGrafter"/>
</dbReference>
<organism evidence="7 8">
    <name type="scientific">Azospirillum griseum</name>
    <dbReference type="NCBI Taxonomy" id="2496639"/>
    <lineage>
        <taxon>Bacteria</taxon>
        <taxon>Pseudomonadati</taxon>
        <taxon>Pseudomonadota</taxon>
        <taxon>Alphaproteobacteria</taxon>
        <taxon>Rhodospirillales</taxon>
        <taxon>Azospirillaceae</taxon>
        <taxon>Azospirillum</taxon>
    </lineage>
</organism>
<dbReference type="GO" id="GO:0019825">
    <property type="term" value="F:oxygen binding"/>
    <property type="evidence" value="ECO:0007669"/>
    <property type="project" value="InterPro"/>
</dbReference>
<feature type="domain" description="Globin" evidence="6">
    <location>
        <begin position="6"/>
        <end position="139"/>
    </location>
</feature>
<dbReference type="SUPFAM" id="SSF46458">
    <property type="entry name" value="Globin-like"/>
    <property type="match status" value="1"/>
</dbReference>
<name>A0A3S0RA84_9PROT</name>
<keyword evidence="5" id="KW-0813">Transport</keyword>
<dbReference type="Proteomes" id="UP000277007">
    <property type="component" value="Unassembled WGS sequence"/>
</dbReference>
<dbReference type="GO" id="GO:0046872">
    <property type="term" value="F:metal ion binding"/>
    <property type="evidence" value="ECO:0007669"/>
    <property type="project" value="UniProtKB-KW"/>
</dbReference>
<keyword evidence="4" id="KW-0408">Iron</keyword>
<dbReference type="GO" id="GO:0071500">
    <property type="term" value="P:cellular response to nitrosative stress"/>
    <property type="evidence" value="ECO:0007669"/>
    <property type="project" value="TreeGrafter"/>
</dbReference>
<dbReference type="GO" id="GO:0008941">
    <property type="term" value="F:nitric oxide dioxygenase NAD(P)H activity"/>
    <property type="evidence" value="ECO:0007669"/>
    <property type="project" value="TreeGrafter"/>
</dbReference>
<dbReference type="InterPro" id="IPR009050">
    <property type="entry name" value="Globin-like_sf"/>
</dbReference>
<dbReference type="EMBL" id="RXMA01000005">
    <property type="protein sequence ID" value="RTR21965.1"/>
    <property type="molecule type" value="Genomic_DNA"/>
</dbReference>
<proteinExistence type="inferred from homology"/>
<dbReference type="Gene3D" id="1.10.490.10">
    <property type="entry name" value="Globins"/>
    <property type="match status" value="1"/>
</dbReference>
<keyword evidence="7" id="KW-0675">Receptor</keyword>
<dbReference type="InterPro" id="IPR000971">
    <property type="entry name" value="Globin"/>
</dbReference>
<accession>A0A3S0RA84</accession>
<evidence type="ECO:0000259" key="6">
    <source>
        <dbReference type="PROSITE" id="PS01033"/>
    </source>
</evidence>
<reference evidence="7 8" key="1">
    <citation type="submission" date="2018-12" db="EMBL/GenBank/DDBJ databases">
        <authorList>
            <person name="Yang Y."/>
        </authorList>
    </citation>
    <scope>NUCLEOTIDE SEQUENCE [LARGE SCALE GENOMIC DNA]</scope>
    <source>
        <strain evidence="7 8">L-25-5w-1</strain>
    </source>
</reference>
<dbReference type="GO" id="GO:0020037">
    <property type="term" value="F:heme binding"/>
    <property type="evidence" value="ECO:0007669"/>
    <property type="project" value="InterPro"/>
</dbReference>
<dbReference type="PANTHER" id="PTHR43396:SF3">
    <property type="entry name" value="FLAVOHEMOPROTEIN"/>
    <property type="match status" value="1"/>
</dbReference>
<gene>
    <name evidence="7" type="ORF">EJ903_07590</name>
</gene>
<comment type="similarity">
    <text evidence="5">Belongs to the globin family.</text>
</comment>